<keyword evidence="3" id="KW-1185">Reference proteome</keyword>
<dbReference type="EMBL" id="CAAALY010008407">
    <property type="protein sequence ID" value="VEL10231.1"/>
    <property type="molecule type" value="Genomic_DNA"/>
</dbReference>
<evidence type="ECO:0000256" key="1">
    <source>
        <dbReference type="SAM" id="MobiDB-lite"/>
    </source>
</evidence>
<gene>
    <name evidence="2" type="ORF">PXEA_LOCUS3671</name>
</gene>
<evidence type="ECO:0000313" key="2">
    <source>
        <dbReference type="EMBL" id="VEL10231.1"/>
    </source>
</evidence>
<organism evidence="2 3">
    <name type="scientific">Protopolystoma xenopodis</name>
    <dbReference type="NCBI Taxonomy" id="117903"/>
    <lineage>
        <taxon>Eukaryota</taxon>
        <taxon>Metazoa</taxon>
        <taxon>Spiralia</taxon>
        <taxon>Lophotrochozoa</taxon>
        <taxon>Platyhelminthes</taxon>
        <taxon>Monogenea</taxon>
        <taxon>Polyopisthocotylea</taxon>
        <taxon>Polystomatidea</taxon>
        <taxon>Polystomatidae</taxon>
        <taxon>Protopolystoma</taxon>
    </lineage>
</organism>
<dbReference type="Proteomes" id="UP000784294">
    <property type="component" value="Unassembled WGS sequence"/>
</dbReference>
<proteinExistence type="predicted"/>
<comment type="caution">
    <text evidence="2">The sequence shown here is derived from an EMBL/GenBank/DDBJ whole genome shotgun (WGS) entry which is preliminary data.</text>
</comment>
<name>A0A3S5CCR3_9PLAT</name>
<protein>
    <submittedName>
        <fullName evidence="2">Uncharacterized protein</fullName>
    </submittedName>
</protein>
<feature type="region of interest" description="Disordered" evidence="1">
    <location>
        <begin position="124"/>
        <end position="145"/>
    </location>
</feature>
<reference evidence="2" key="1">
    <citation type="submission" date="2018-11" db="EMBL/GenBank/DDBJ databases">
        <authorList>
            <consortium name="Pathogen Informatics"/>
        </authorList>
    </citation>
    <scope>NUCLEOTIDE SEQUENCE</scope>
</reference>
<evidence type="ECO:0000313" key="3">
    <source>
        <dbReference type="Proteomes" id="UP000784294"/>
    </source>
</evidence>
<sequence length="246" mass="27000">MLVKGEKANRPHSFVVSPTSYSEIGAEKALDNPVAPQLHSANPESQHHSQLVSLLPKYLDPRPPEMTTPAKYLSLDYIFSSTGTVHHNLKPDLTLSGINKRHRLLSWPLGLESGQINFRARLGSDPEARDSASPNGVSPPDAVKSTPLLATEPVDGWSQSSGQLEPDSGFAGTPLTPQTTLRIFCTIPLEAIWVQTSTEVNITVLKSHGLSSRQLLLGWPIRCNWCVEFEAEQAAAQWAQLFTRYV</sequence>
<accession>A0A3S5CCR3</accession>
<dbReference type="AlphaFoldDB" id="A0A3S5CCR3"/>